<evidence type="ECO:0000256" key="1">
    <source>
        <dbReference type="SAM" id="Phobius"/>
    </source>
</evidence>
<dbReference type="Pfam" id="PF00041">
    <property type="entry name" value="fn3"/>
    <property type="match status" value="1"/>
</dbReference>
<dbReference type="InterPro" id="IPR036116">
    <property type="entry name" value="FN3_sf"/>
</dbReference>
<keyword evidence="1" id="KW-0812">Transmembrane</keyword>
<keyword evidence="1" id="KW-1133">Transmembrane helix</keyword>
<dbReference type="InterPro" id="IPR003961">
    <property type="entry name" value="FN3_dom"/>
</dbReference>
<dbReference type="Gene3D" id="2.60.40.10">
    <property type="entry name" value="Immunoglobulins"/>
    <property type="match status" value="1"/>
</dbReference>
<dbReference type="Proteomes" id="UP000694845">
    <property type="component" value="Unplaced"/>
</dbReference>
<feature type="transmembrane region" description="Helical" evidence="1">
    <location>
        <begin position="185"/>
        <end position="203"/>
    </location>
</feature>
<accession>A0A8B7YAX7</accession>
<dbReference type="GeneID" id="110979133"/>
<evidence type="ECO:0000313" key="3">
    <source>
        <dbReference type="Proteomes" id="UP000694845"/>
    </source>
</evidence>
<gene>
    <name evidence="4" type="primary">LOC110979133</name>
</gene>
<dbReference type="SUPFAM" id="SSF49265">
    <property type="entry name" value="Fibronectin type III"/>
    <property type="match status" value="1"/>
</dbReference>
<protein>
    <submittedName>
        <fullName evidence="4">Uncharacterized protein LOC110979133 isoform X1</fullName>
    </submittedName>
</protein>
<feature type="transmembrane region" description="Helical" evidence="1">
    <location>
        <begin position="54"/>
        <end position="72"/>
    </location>
</feature>
<keyword evidence="1" id="KW-0472">Membrane</keyword>
<dbReference type="CDD" id="cd00063">
    <property type="entry name" value="FN3"/>
    <property type="match status" value="1"/>
</dbReference>
<dbReference type="AlphaFoldDB" id="A0A8B7YAX7"/>
<dbReference type="SMART" id="SM00060">
    <property type="entry name" value="FN3"/>
    <property type="match status" value="1"/>
</dbReference>
<dbReference type="PROSITE" id="PS50853">
    <property type="entry name" value="FN3"/>
    <property type="match status" value="1"/>
</dbReference>
<evidence type="ECO:0000259" key="2">
    <source>
        <dbReference type="PROSITE" id="PS50853"/>
    </source>
</evidence>
<dbReference type="InterPro" id="IPR013783">
    <property type="entry name" value="Ig-like_fold"/>
</dbReference>
<organism evidence="3 4">
    <name type="scientific">Acanthaster planci</name>
    <name type="common">Crown-of-thorns starfish</name>
    <dbReference type="NCBI Taxonomy" id="133434"/>
    <lineage>
        <taxon>Eukaryota</taxon>
        <taxon>Metazoa</taxon>
        <taxon>Echinodermata</taxon>
        <taxon>Eleutherozoa</taxon>
        <taxon>Asterozoa</taxon>
        <taxon>Asteroidea</taxon>
        <taxon>Valvatacea</taxon>
        <taxon>Valvatida</taxon>
        <taxon>Acanthasteridae</taxon>
        <taxon>Acanthaster</taxon>
    </lineage>
</organism>
<dbReference type="OrthoDB" id="10383036at2759"/>
<proteinExistence type="predicted"/>
<name>A0A8B7YAX7_ACAPL</name>
<reference evidence="4" key="1">
    <citation type="submission" date="2025-08" db="UniProtKB">
        <authorList>
            <consortium name="RefSeq"/>
        </authorList>
    </citation>
    <scope>IDENTIFICATION</scope>
</reference>
<sequence length="251" mass="27883">MVCRHRRSLAVYSLQTFAAVVKRTGPTAVRKCTVIMCSTLASVCGLLSQVTRQFSNTLMLVFTLVLCLASVIEGGMPAAPRNLTLVGQVLSKQVKISWVPGNPRDNLTDYVIVNRAQGSDTMTVSRIDPEYTFYTLKDLKEETSYIVYVKAAVGNVRSLSSVMLEFRTPRTEGLHRTFTTSAADLVIVVMVLALWLAALSLFVRTWRKKMSGAATSTGGTGTPLAMRLRSRYRKPWMWSQKYRPGRAYPAT</sequence>
<evidence type="ECO:0000313" key="4">
    <source>
        <dbReference type="RefSeq" id="XP_022090378.1"/>
    </source>
</evidence>
<feature type="domain" description="Fibronectin type-III" evidence="2">
    <location>
        <begin position="79"/>
        <end position="171"/>
    </location>
</feature>
<dbReference type="KEGG" id="aplc:110979133"/>
<dbReference type="RefSeq" id="XP_022090378.1">
    <property type="nucleotide sequence ID" value="XM_022234686.1"/>
</dbReference>
<keyword evidence="3" id="KW-1185">Reference proteome</keyword>